<evidence type="ECO:0000313" key="2">
    <source>
        <dbReference type="EMBL" id="CAL8133591.1"/>
    </source>
</evidence>
<keyword evidence="3" id="KW-1185">Reference proteome</keyword>
<dbReference type="Pfam" id="PF00651">
    <property type="entry name" value="BTB"/>
    <property type="match status" value="1"/>
</dbReference>
<dbReference type="PROSITE" id="PS50097">
    <property type="entry name" value="BTB"/>
    <property type="match status" value="1"/>
</dbReference>
<comment type="caution">
    <text evidence="2">The sequence shown here is derived from an EMBL/GenBank/DDBJ whole genome shotgun (WGS) entry which is preliminary data.</text>
</comment>
<dbReference type="InterPro" id="IPR011333">
    <property type="entry name" value="SKP1/BTB/POZ_sf"/>
</dbReference>
<dbReference type="Gene3D" id="3.30.710.10">
    <property type="entry name" value="Potassium Channel Kv1.1, Chain A"/>
    <property type="match status" value="1"/>
</dbReference>
<sequence length="379" mass="43213">MQLNLLNFEPIKFGKCGTDTYGNKYKSVKIDIDEISQAVALWDEADPTVRKKVFEHLMLMSKKEDKCRIYITFTAFDPAVKTISVNITGNALEGLQTVFGSHENIKVQLSISQIIKEEEAKTVCGWCTKSFFCLKSEEMLLERVRYGGFGCIDDDINFPKLLRKDWFDDNVNLVGKLYITLIADCFIGETISDKLAINRKILNELQNTVETDLVIVSGNGKAFNCHRSFLSAHSPVFDAMLKSNFVENKENRIELLDLSENSMKAFLAYIYCWDIEEATNNSAIAFDLLKTAHKYEITGLESSMLNVITSKPTKWINVDVAMDLFFFSRCLKTWENITSKAIRAMNIQNKKLEQSAYFQQLFRNDPESAMQLCIALSSK</sequence>
<dbReference type="InterPro" id="IPR000210">
    <property type="entry name" value="BTB/POZ_dom"/>
</dbReference>
<organism evidence="2 3">
    <name type="scientific">Orchesella dallaii</name>
    <dbReference type="NCBI Taxonomy" id="48710"/>
    <lineage>
        <taxon>Eukaryota</taxon>
        <taxon>Metazoa</taxon>
        <taxon>Ecdysozoa</taxon>
        <taxon>Arthropoda</taxon>
        <taxon>Hexapoda</taxon>
        <taxon>Collembola</taxon>
        <taxon>Entomobryomorpha</taxon>
        <taxon>Entomobryoidea</taxon>
        <taxon>Orchesellidae</taxon>
        <taxon>Orchesellinae</taxon>
        <taxon>Orchesella</taxon>
    </lineage>
</organism>
<dbReference type="EMBL" id="CAXLJM020000101">
    <property type="protein sequence ID" value="CAL8133591.1"/>
    <property type="molecule type" value="Genomic_DNA"/>
</dbReference>
<dbReference type="PANTHER" id="PTHR24413">
    <property type="entry name" value="SPECKLE-TYPE POZ PROTEIN"/>
    <property type="match status" value="1"/>
</dbReference>
<dbReference type="SMART" id="SM00225">
    <property type="entry name" value="BTB"/>
    <property type="match status" value="1"/>
</dbReference>
<feature type="domain" description="BTB" evidence="1">
    <location>
        <begin position="211"/>
        <end position="279"/>
    </location>
</feature>
<dbReference type="SUPFAM" id="SSF54695">
    <property type="entry name" value="POZ domain"/>
    <property type="match status" value="1"/>
</dbReference>
<reference evidence="2 3" key="1">
    <citation type="submission" date="2024-08" db="EMBL/GenBank/DDBJ databases">
        <authorList>
            <person name="Cucini C."/>
            <person name="Frati F."/>
        </authorList>
    </citation>
    <scope>NUCLEOTIDE SEQUENCE [LARGE SCALE GENOMIC DNA]</scope>
</reference>
<gene>
    <name evidence="2" type="ORF">ODALV1_LOCUS25136</name>
</gene>
<dbReference type="CDD" id="cd18186">
    <property type="entry name" value="BTB_POZ_ZBTB_KLHL-like"/>
    <property type="match status" value="1"/>
</dbReference>
<dbReference type="Proteomes" id="UP001642540">
    <property type="component" value="Unassembled WGS sequence"/>
</dbReference>
<name>A0ABP1RRA2_9HEXA</name>
<accession>A0ABP1RRA2</accession>
<protein>
    <recommendedName>
        <fullName evidence="1">BTB domain-containing protein</fullName>
    </recommendedName>
</protein>
<proteinExistence type="predicted"/>
<evidence type="ECO:0000259" key="1">
    <source>
        <dbReference type="PROSITE" id="PS50097"/>
    </source>
</evidence>
<evidence type="ECO:0000313" key="3">
    <source>
        <dbReference type="Proteomes" id="UP001642540"/>
    </source>
</evidence>